<dbReference type="EMBL" id="VBUT01000002">
    <property type="protein sequence ID" value="TLF80856.1"/>
    <property type="molecule type" value="Genomic_DNA"/>
</dbReference>
<proteinExistence type="predicted"/>
<dbReference type="OMA" id="WFREDDG"/>
<dbReference type="Proteomes" id="UP000306378">
    <property type="component" value="Unassembled WGS sequence"/>
</dbReference>
<accession>A0A2L2JXK7</accession>
<dbReference type="RefSeq" id="WP_014349920.1">
    <property type="nucleotide sequence ID" value="NZ_AP026975.1"/>
</dbReference>
<evidence type="ECO:0000313" key="2">
    <source>
        <dbReference type="EMBL" id="TLF80856.1"/>
    </source>
</evidence>
<evidence type="ECO:0000313" key="4">
    <source>
        <dbReference type="Proteomes" id="UP000306378"/>
    </source>
</evidence>
<organism evidence="3 5">
    <name type="scientific">Nocardia cyriacigeorgica</name>
    <dbReference type="NCBI Taxonomy" id="135487"/>
    <lineage>
        <taxon>Bacteria</taxon>
        <taxon>Bacillati</taxon>
        <taxon>Actinomycetota</taxon>
        <taxon>Actinomycetes</taxon>
        <taxon>Mycobacteriales</taxon>
        <taxon>Nocardiaceae</taxon>
        <taxon>Nocardia</taxon>
    </lineage>
</organism>
<dbReference type="Pfam" id="PF11253">
    <property type="entry name" value="DUF3052"/>
    <property type="match status" value="1"/>
</dbReference>
<sequence>MVAAADAQNFAQKLGITHGLVVQELGWDEDTNDDLRADVEETIGTELLDEDSDEVIDVVLLWWRDGDGDLVDELMEAIGPLADDGFIWVLTPKTGQPGHVDPSEIAEAAPTAGLTQTSAISLGDWAGSRLVQPKAPSKQR</sequence>
<dbReference type="InterPro" id="IPR021412">
    <property type="entry name" value="DUF3052"/>
</dbReference>
<evidence type="ECO:0000313" key="5">
    <source>
        <dbReference type="Proteomes" id="UP000308349"/>
    </source>
</evidence>
<dbReference type="Proteomes" id="UP000308349">
    <property type="component" value="Unassembled WGS sequence"/>
</dbReference>
<gene>
    <name evidence="2" type="ORF">FEK34_03970</name>
    <name evidence="3" type="ORF">FEK35_13045</name>
    <name evidence="1" type="ORF">GV791_07725</name>
</gene>
<dbReference type="EMBL" id="VBUU01000011">
    <property type="protein sequence ID" value="TLG10842.1"/>
    <property type="molecule type" value="Genomic_DNA"/>
</dbReference>
<evidence type="ECO:0000313" key="6">
    <source>
        <dbReference type="Proteomes" id="UP000471166"/>
    </source>
</evidence>
<dbReference type="AlphaFoldDB" id="A0A2L2JXK7"/>
<dbReference type="EMBL" id="JAAGVB010000009">
    <property type="protein sequence ID" value="NEW32447.1"/>
    <property type="molecule type" value="Genomic_DNA"/>
</dbReference>
<reference evidence="1 6" key="2">
    <citation type="submission" date="2020-01" db="EMBL/GenBank/DDBJ databases">
        <title>Genetics and antimicrobial susceptibilities of Nocardia species isolated from the soil; a comparison with species isolated from humans.</title>
        <authorList>
            <person name="Carrasco G."/>
            <person name="Monzon S."/>
            <person name="Sansegundo M."/>
            <person name="Garcia E."/>
            <person name="Garrido N."/>
            <person name="Medina M.J."/>
            <person name="Villalon P."/>
            <person name="Ramirez-Arocha A.C."/>
            <person name="Jimenez P."/>
            <person name="Cuesta I."/>
            <person name="Valdezate S."/>
        </authorList>
    </citation>
    <scope>NUCLEOTIDE SEQUENCE [LARGE SCALE GENOMIC DNA]</scope>
    <source>
        <strain evidence="1 6">CNM20110626</strain>
    </source>
</reference>
<comment type="caution">
    <text evidence="3">The sequence shown here is derived from an EMBL/GenBank/DDBJ whole genome shotgun (WGS) entry which is preliminary data.</text>
</comment>
<dbReference type="GeneID" id="57072224"/>
<dbReference type="Proteomes" id="UP000471166">
    <property type="component" value="Unassembled WGS sequence"/>
</dbReference>
<name>A0A2L2JXK7_9NOCA</name>
<reference evidence="4 5" key="1">
    <citation type="submission" date="2019-05" db="EMBL/GenBank/DDBJ databases">
        <title>Genomes sequences of two Nocardia cyriacigeorgica environmental isolates, type strains Nocardia asteroides ATCC 19247 and Nocardia cyriacigeorgica DSM 44484.</title>
        <authorList>
            <person name="Vautrin F."/>
            <person name="Bergeron E."/>
            <person name="Dubost A."/>
            <person name="Abrouk D."/>
            <person name="Rodriguez Nava V."/>
            <person name="Pujic P."/>
        </authorList>
    </citation>
    <scope>NUCLEOTIDE SEQUENCE [LARGE SCALE GENOMIC DNA]</scope>
    <source>
        <strain evidence="3 5">EML 1456</strain>
        <strain evidence="2 4">EML 446</strain>
    </source>
</reference>
<protein>
    <submittedName>
        <fullName evidence="3">DUF3052 domain-containing protein</fullName>
    </submittedName>
</protein>
<dbReference type="OrthoDB" id="5185945at2"/>
<evidence type="ECO:0000313" key="1">
    <source>
        <dbReference type="EMBL" id="NEW32447.1"/>
    </source>
</evidence>
<evidence type="ECO:0000313" key="3">
    <source>
        <dbReference type="EMBL" id="TLG10842.1"/>
    </source>
</evidence>